<keyword evidence="3 10" id="KW-0597">Phosphoprotein</keyword>
<name>A0A7L7KRZ5_9MOLU</name>
<feature type="domain" description="Response regulatory" evidence="11">
    <location>
        <begin position="4"/>
        <end position="122"/>
    </location>
</feature>
<dbReference type="SMART" id="SM00448">
    <property type="entry name" value="REC"/>
    <property type="match status" value="1"/>
</dbReference>
<comment type="subcellular location">
    <subcellularLocation>
        <location evidence="1 9">Cytoplasm</location>
    </subcellularLocation>
</comment>
<dbReference type="InterPro" id="IPR036388">
    <property type="entry name" value="WH-like_DNA-bd_sf"/>
</dbReference>
<keyword evidence="13" id="KW-1185">Reference proteome</keyword>
<dbReference type="Gene3D" id="1.10.10.10">
    <property type="entry name" value="Winged helix-like DNA-binding domain superfamily/Winged helix DNA-binding domain"/>
    <property type="match status" value="1"/>
</dbReference>
<dbReference type="InterPro" id="IPR011006">
    <property type="entry name" value="CheY-like_superfamily"/>
</dbReference>
<evidence type="ECO:0000313" key="12">
    <source>
        <dbReference type="EMBL" id="QMS85503.1"/>
    </source>
</evidence>
<keyword evidence="7 9" id="KW-0010">Activator</keyword>
<keyword evidence="8 9" id="KW-0804">Transcription</keyword>
<feature type="modified residue" description="4-aspartylphosphate" evidence="10">
    <location>
        <position position="57"/>
    </location>
</feature>
<keyword evidence="4 9" id="KW-0902">Two-component regulatory system</keyword>
<dbReference type="EMBL" id="CP048914">
    <property type="protein sequence ID" value="QMS85503.1"/>
    <property type="molecule type" value="Genomic_DNA"/>
</dbReference>
<evidence type="ECO:0000256" key="9">
    <source>
        <dbReference type="PIRNR" id="PIRNR006171"/>
    </source>
</evidence>
<organism evidence="12 13">
    <name type="scientific">Candidatus Xianfuyuplasma coldseepsis</name>
    <dbReference type="NCBI Taxonomy" id="2782163"/>
    <lineage>
        <taxon>Bacteria</taxon>
        <taxon>Bacillati</taxon>
        <taxon>Mycoplasmatota</taxon>
        <taxon>Mollicutes</taxon>
        <taxon>Candidatus Izemoplasmatales</taxon>
        <taxon>Candidatus Izemoplasmataceae</taxon>
        <taxon>Candidatus Xianfuyuplasma</taxon>
    </lineage>
</organism>
<evidence type="ECO:0000256" key="5">
    <source>
        <dbReference type="ARBA" id="ARBA00023015"/>
    </source>
</evidence>
<sequence>MKLNILIVEDDPMVAHIHKHYLNELGSFNILETIDNGLEAFEYIKLNEASIDLVILDVQMPKLTGLEVLKLLREEGSTISVIPITAVNDNKTISEFLNLGVVDYLVKPFSQERFNQAVLRCELKYKMFTENGKLSQKEIDQMFSNGSDTALPKGLQESTLLYVTEALHKHKHRLLDVEEISEITNLSKVSLRKYLDYLSENGSIDKQMDYGTVGRPKYKYYIK</sequence>
<dbReference type="Pfam" id="PF00072">
    <property type="entry name" value="Response_reg"/>
    <property type="match status" value="1"/>
</dbReference>
<keyword evidence="6 9" id="KW-0238">DNA-binding</keyword>
<evidence type="ECO:0000256" key="2">
    <source>
        <dbReference type="ARBA" id="ARBA00022490"/>
    </source>
</evidence>
<evidence type="ECO:0000256" key="8">
    <source>
        <dbReference type="ARBA" id="ARBA00023163"/>
    </source>
</evidence>
<evidence type="ECO:0000256" key="10">
    <source>
        <dbReference type="PROSITE-ProRule" id="PRU00169"/>
    </source>
</evidence>
<dbReference type="PANTHER" id="PTHR45526:SF1">
    <property type="entry name" value="TRANSCRIPTIONAL REGULATORY PROTEIN DCUR-RELATED"/>
    <property type="match status" value="1"/>
</dbReference>
<reference evidence="12 13" key="1">
    <citation type="submission" date="2020-02" db="EMBL/GenBank/DDBJ databases">
        <authorList>
            <person name="Zheng R.K."/>
            <person name="Sun C.M."/>
        </authorList>
    </citation>
    <scope>NUCLEOTIDE SEQUENCE [LARGE SCALE GENOMIC DNA]</scope>
    <source>
        <strain evidence="13">zrk13</strain>
    </source>
</reference>
<evidence type="ECO:0000256" key="4">
    <source>
        <dbReference type="ARBA" id="ARBA00023012"/>
    </source>
</evidence>
<proteinExistence type="predicted"/>
<dbReference type="InterPro" id="IPR051271">
    <property type="entry name" value="2C-system_Tx_regulators"/>
</dbReference>
<dbReference type="AlphaFoldDB" id="A0A7L7KRZ5"/>
<dbReference type="GO" id="GO:0003700">
    <property type="term" value="F:DNA-binding transcription factor activity"/>
    <property type="evidence" value="ECO:0007669"/>
    <property type="project" value="InterPro"/>
</dbReference>
<keyword evidence="2 9" id="KW-0963">Cytoplasm</keyword>
<dbReference type="InterPro" id="IPR024187">
    <property type="entry name" value="Sig_transdc_resp-reg_cit/mal"/>
</dbReference>
<dbReference type="InterPro" id="IPR036390">
    <property type="entry name" value="WH_DNA-bd_sf"/>
</dbReference>
<dbReference type="SUPFAM" id="SSF52172">
    <property type="entry name" value="CheY-like"/>
    <property type="match status" value="1"/>
</dbReference>
<dbReference type="Gene3D" id="3.40.50.2300">
    <property type="match status" value="1"/>
</dbReference>
<dbReference type="InterPro" id="IPR001789">
    <property type="entry name" value="Sig_transdc_resp-reg_receiver"/>
</dbReference>
<keyword evidence="5 9" id="KW-0805">Transcription regulation</keyword>
<protein>
    <recommendedName>
        <fullName evidence="9">Transcriptional regulatory protein</fullName>
    </recommendedName>
</protein>
<evidence type="ECO:0000313" key="13">
    <source>
        <dbReference type="Proteomes" id="UP000514720"/>
    </source>
</evidence>
<evidence type="ECO:0000259" key="11">
    <source>
        <dbReference type="PROSITE" id="PS50110"/>
    </source>
</evidence>
<dbReference type="KEGG" id="xcl:G4Z02_07030"/>
<dbReference type="SUPFAM" id="SSF46785">
    <property type="entry name" value="Winged helix' DNA-binding domain"/>
    <property type="match status" value="1"/>
</dbReference>
<evidence type="ECO:0000256" key="1">
    <source>
        <dbReference type="ARBA" id="ARBA00004496"/>
    </source>
</evidence>
<evidence type="ECO:0000256" key="3">
    <source>
        <dbReference type="ARBA" id="ARBA00022553"/>
    </source>
</evidence>
<dbReference type="RefSeq" id="WP_258877302.1">
    <property type="nucleotide sequence ID" value="NZ_CP048914.1"/>
</dbReference>
<dbReference type="GO" id="GO:0003677">
    <property type="term" value="F:DNA binding"/>
    <property type="evidence" value="ECO:0007669"/>
    <property type="project" value="UniProtKB-KW"/>
</dbReference>
<accession>A0A7L7KRZ5</accession>
<dbReference type="PIRSF" id="PIRSF006171">
    <property type="entry name" value="RR_citrat_malat"/>
    <property type="match status" value="1"/>
</dbReference>
<evidence type="ECO:0000256" key="7">
    <source>
        <dbReference type="ARBA" id="ARBA00023159"/>
    </source>
</evidence>
<evidence type="ECO:0000256" key="6">
    <source>
        <dbReference type="ARBA" id="ARBA00023125"/>
    </source>
</evidence>
<dbReference type="PROSITE" id="PS50110">
    <property type="entry name" value="RESPONSE_REGULATORY"/>
    <property type="match status" value="1"/>
</dbReference>
<dbReference type="Proteomes" id="UP000514720">
    <property type="component" value="Chromosome"/>
</dbReference>
<dbReference type="GO" id="GO:0005737">
    <property type="term" value="C:cytoplasm"/>
    <property type="evidence" value="ECO:0007669"/>
    <property type="project" value="UniProtKB-SubCell"/>
</dbReference>
<gene>
    <name evidence="12" type="ORF">G4Z02_07030</name>
</gene>
<dbReference type="PANTHER" id="PTHR45526">
    <property type="entry name" value="TRANSCRIPTIONAL REGULATORY PROTEIN DPIA"/>
    <property type="match status" value="1"/>
</dbReference>
<dbReference type="GO" id="GO:0000156">
    <property type="term" value="F:phosphorelay response regulator activity"/>
    <property type="evidence" value="ECO:0007669"/>
    <property type="project" value="TreeGrafter"/>
</dbReference>